<reference evidence="2" key="1">
    <citation type="submission" date="2025-08" db="UniProtKB">
        <authorList>
            <consortium name="RefSeq"/>
        </authorList>
    </citation>
    <scope>IDENTIFICATION</scope>
    <source>
        <tissue evidence="2">Blood</tissue>
    </source>
</reference>
<sequence length="150" mass="16593">MENSRLPAEGGRSAGRGQKDRDLLPGNTLPRPGVGGRGIPPHPPPSPPRNSHWARSTNVAPPFQQGEGLSTPQRGQRCARPSGKAKGGPIPLPAEERRPPRPFGYSPPEAGSKLRRRRVQAEQAERRAQLMQPNRPRVTVPGRRRRRRLR</sequence>
<accession>A0A9W3G259</accession>
<organism evidence="2">
    <name type="scientific">Camelus bactrianus</name>
    <name type="common">Bactrian camel</name>
    <dbReference type="NCBI Taxonomy" id="9837"/>
    <lineage>
        <taxon>Eukaryota</taxon>
        <taxon>Metazoa</taxon>
        <taxon>Chordata</taxon>
        <taxon>Craniata</taxon>
        <taxon>Vertebrata</taxon>
        <taxon>Euteleostomi</taxon>
        <taxon>Mammalia</taxon>
        <taxon>Eutheria</taxon>
        <taxon>Laurasiatheria</taxon>
        <taxon>Artiodactyla</taxon>
        <taxon>Tylopoda</taxon>
        <taxon>Camelidae</taxon>
        <taxon>Camelus</taxon>
    </lineage>
</organism>
<evidence type="ECO:0000313" key="2">
    <source>
        <dbReference type="RefSeq" id="XP_045370567.1"/>
    </source>
</evidence>
<feature type="compositionally biased region" description="Basic and acidic residues" evidence="1">
    <location>
        <begin position="119"/>
        <end position="128"/>
    </location>
</feature>
<dbReference type="RefSeq" id="XP_045370567.1">
    <property type="nucleotide sequence ID" value="XM_045514611.1"/>
</dbReference>
<protein>
    <submittedName>
        <fullName evidence="2">Protein diaphanous homolog 1-like</fullName>
    </submittedName>
</protein>
<gene>
    <name evidence="2" type="primary">LOC123616059</name>
</gene>
<dbReference type="AlphaFoldDB" id="A0A9W3G259"/>
<evidence type="ECO:0000256" key="1">
    <source>
        <dbReference type="SAM" id="MobiDB-lite"/>
    </source>
</evidence>
<name>A0A9W3G259_CAMBA</name>
<proteinExistence type="predicted"/>
<feature type="region of interest" description="Disordered" evidence="1">
    <location>
        <begin position="1"/>
        <end position="150"/>
    </location>
</feature>